<gene>
    <name evidence="2" type="ordered locus">CRES_1493</name>
</gene>
<evidence type="ECO:0000313" key="2">
    <source>
        <dbReference type="EMBL" id="AEI09847.1"/>
    </source>
</evidence>
<keyword evidence="1" id="KW-0732">Signal</keyword>
<organism evidence="2 3">
    <name type="scientific">Corynebacterium resistens (strain DSM 45100 / JCM 12819 / GTC 2026 / SICGH 158)</name>
    <dbReference type="NCBI Taxonomy" id="662755"/>
    <lineage>
        <taxon>Bacteria</taxon>
        <taxon>Bacillati</taxon>
        <taxon>Actinomycetota</taxon>
        <taxon>Actinomycetes</taxon>
        <taxon>Mycobacteriales</taxon>
        <taxon>Corynebacteriaceae</taxon>
        <taxon>Corynebacterium</taxon>
    </lineage>
</organism>
<feature type="chain" id="PRO_5003368983" evidence="1">
    <location>
        <begin position="36"/>
        <end position="178"/>
    </location>
</feature>
<dbReference type="AlphaFoldDB" id="F8DZT3"/>
<evidence type="ECO:0000313" key="3">
    <source>
        <dbReference type="Proteomes" id="UP000000492"/>
    </source>
</evidence>
<keyword evidence="3" id="KW-1185">Reference proteome</keyword>
<dbReference type="OrthoDB" id="4431006at2"/>
<dbReference type="KEGG" id="crd:CRES_1493"/>
<accession>F8DZT3</accession>
<dbReference type="HOGENOM" id="CLU_1508190_0_0_11"/>
<dbReference type="Proteomes" id="UP000000492">
    <property type="component" value="Chromosome"/>
</dbReference>
<dbReference type="RefSeq" id="WP_013888857.1">
    <property type="nucleotide sequence ID" value="NC_015673.1"/>
</dbReference>
<reference evidence="2 3" key="1">
    <citation type="journal article" date="2012" name="BMC Genomics">
        <title>Complete genome sequence, lifestyle, and multi-drug resistance of the human pathogen Corynebacterium resistens DSM 45100 isolated from blood samples of a leukemia patient.</title>
        <authorList>
            <person name="Schroder J."/>
            <person name="Maus I."/>
            <person name="Meyer K."/>
            <person name="Wordemann S."/>
            <person name="Blom J."/>
            <person name="Jaenicke S."/>
            <person name="Schneider J."/>
            <person name="Trost E."/>
            <person name="Tauch A."/>
        </authorList>
    </citation>
    <scope>NUCLEOTIDE SEQUENCE [LARGE SCALE GENOMIC DNA]</scope>
    <source>
        <strain evidence="3">DSM 45100 / JCM 12819 / CCUG 50093 / GTC 2026 / SICGH 158</strain>
    </source>
</reference>
<evidence type="ECO:0000256" key="1">
    <source>
        <dbReference type="SAM" id="SignalP"/>
    </source>
</evidence>
<feature type="signal peptide" evidence="1">
    <location>
        <begin position="1"/>
        <end position="35"/>
    </location>
</feature>
<protein>
    <submittedName>
        <fullName evidence="2">Secreted protein</fullName>
    </submittedName>
</protein>
<name>F8DZT3_CORRG</name>
<sequence>MSSPRSLSKKLALTTGALGAALTLGAFGNTAAAGAAPAHHNVDPNKPVITDSFTVIDSSNQTLCDVYSYFTPSTHKGKVDTICRTKHEPVNVVPNCPPTPSTKPVLTTSGTRGKLDCTSQGSPMHNVTHLQVGQTKTATPAGHGAPVTITALQNGIFKISGPAGSIGKIGPGMMRVEA</sequence>
<proteinExistence type="predicted"/>
<dbReference type="EMBL" id="CP002857">
    <property type="protein sequence ID" value="AEI09847.1"/>
    <property type="molecule type" value="Genomic_DNA"/>
</dbReference>